<evidence type="ECO:0000256" key="1">
    <source>
        <dbReference type="ARBA" id="ARBA00007734"/>
    </source>
</evidence>
<name>C4GF18_9NEIS</name>
<comment type="caution">
    <text evidence="4">The sequence shown here is derived from an EMBL/GenBank/DDBJ whole genome shotgun (WGS) entry which is preliminary data.</text>
</comment>
<dbReference type="SUPFAM" id="SSF53955">
    <property type="entry name" value="Lysozyme-like"/>
    <property type="match status" value="1"/>
</dbReference>
<sequence>MIRPFQFPRKIKLMMEIIMTALRFLSQSIGGLAVAFLAACASHHTAPAVQEQPLQPVSGEAAFVHPNLRPAQSADQALQTYGVYESVLAAAKNGDDIQPAQFLAQQSQSAMGESVRNEWLKSLAKRGQTATFQQQYAQLDPEGRSQETRCYANLLGMENDSKFINELVEETGKLPAGCNNLLQARASQLNPSRAWRRVRGLISAGQTTDAANLAAALGSPLDSPTGFGAQENSLRDVIGTNAQKSPDTAAARLQQLSGSLNSEQSGFAWGVLGLVHAKNLNMDGALNYYRNADRNQLNSEQFEWFARAALRQQNWAELAHIIQTMPPKLQNDPTWQYWLARALAAQGKRGEAQTLYQKAAASGRNFYAVLATEELGSRVNTQNNAPAAQDAHIAQLGKDGAIQRALHLFHTSQQSGNWKMRRQAQNEWKYATRGMNEGTLLTAAQLAANHQFYEMSIHSADKTHNLLNYNLRYPTPFRELVTQYGNENGVDPAWVYGLIRQESRFVMGAQSSVGAQGLMQVMPATASMIARKIGMDNSELYTMNGNIRMGTWYMADARNSLSNSDVLATAGYNAGPGRARKWQGASMEGAIYAETIPFNETRDYVKKVLTNSVYYANILGEPKTSLKQRLGTIPAR</sequence>
<dbReference type="Gene3D" id="1.10.1240.20">
    <property type="entry name" value="Lytic transglycosylase, superhelical linker domain"/>
    <property type="match status" value="1"/>
</dbReference>
<dbReference type="InterPro" id="IPR037061">
    <property type="entry name" value="Lytic_TGlycoase_superhlx_L_sf"/>
</dbReference>
<dbReference type="GO" id="GO:0042597">
    <property type="term" value="C:periplasmic space"/>
    <property type="evidence" value="ECO:0007669"/>
    <property type="project" value="InterPro"/>
</dbReference>
<dbReference type="InterPro" id="IPR008939">
    <property type="entry name" value="Lytic_TGlycosylase_superhlx_U"/>
</dbReference>
<keyword evidence="5" id="KW-1185">Reference proteome</keyword>
<organism evidence="4 5">
    <name type="scientific">Kingella oralis ATCC 51147</name>
    <dbReference type="NCBI Taxonomy" id="629741"/>
    <lineage>
        <taxon>Bacteria</taxon>
        <taxon>Pseudomonadati</taxon>
        <taxon>Pseudomonadota</taxon>
        <taxon>Betaproteobacteria</taxon>
        <taxon>Neisseriales</taxon>
        <taxon>Neisseriaceae</taxon>
        <taxon>Kingella</taxon>
    </lineage>
</organism>
<dbReference type="Gene3D" id="1.10.530.10">
    <property type="match status" value="1"/>
</dbReference>
<gene>
    <name evidence="4" type="ORF">GCWU000324_00727</name>
</gene>
<evidence type="ECO:0000256" key="2">
    <source>
        <dbReference type="ARBA" id="ARBA00022729"/>
    </source>
</evidence>
<dbReference type="SUPFAM" id="SSF48435">
    <property type="entry name" value="Bacterial muramidases"/>
    <property type="match status" value="1"/>
</dbReference>
<comment type="similarity">
    <text evidence="1">Belongs to the transglycosylase Slt family.</text>
</comment>
<dbReference type="PANTHER" id="PTHR37423:SF5">
    <property type="entry name" value="SOLUBLE LYTIC MUREIN TRANSGLYCOSYLASE"/>
    <property type="match status" value="1"/>
</dbReference>
<dbReference type="HOGENOM" id="CLU_019016_0_0_4"/>
<reference evidence="4" key="1">
    <citation type="submission" date="2009-04" db="EMBL/GenBank/DDBJ databases">
        <authorList>
            <person name="Weinstock G."/>
            <person name="Sodergren E."/>
            <person name="Clifton S."/>
            <person name="Fulton L."/>
            <person name="Fulton B."/>
            <person name="Courtney L."/>
            <person name="Fronick C."/>
            <person name="Harrison M."/>
            <person name="Strong C."/>
            <person name="Farmer C."/>
            <person name="Delahaunty K."/>
            <person name="Markovic C."/>
            <person name="Hall O."/>
            <person name="Minx P."/>
            <person name="Tomlinson C."/>
            <person name="Mitreva M."/>
            <person name="Nelson J."/>
            <person name="Hou S."/>
            <person name="Wollam A."/>
            <person name="Pepin K.H."/>
            <person name="Johnson M."/>
            <person name="Bhonagiri V."/>
            <person name="Nash W.E."/>
            <person name="Warren W."/>
            <person name="Chinwalla A."/>
            <person name="Mardis E.R."/>
            <person name="Wilson R.K."/>
        </authorList>
    </citation>
    <scope>NUCLEOTIDE SEQUENCE [LARGE SCALE GENOMIC DNA]</scope>
    <source>
        <strain evidence="4">ATCC 51147</strain>
    </source>
</reference>
<evidence type="ECO:0000259" key="3">
    <source>
        <dbReference type="Pfam" id="PF01464"/>
    </source>
</evidence>
<keyword evidence="2" id="KW-0732">Signal</keyword>
<accession>C4GF18</accession>
<dbReference type="InterPro" id="IPR023346">
    <property type="entry name" value="Lysozyme-like_dom_sf"/>
</dbReference>
<dbReference type="Pfam" id="PF01464">
    <property type="entry name" value="SLT"/>
    <property type="match status" value="1"/>
</dbReference>
<dbReference type="Proteomes" id="UP000003009">
    <property type="component" value="Unassembled WGS sequence"/>
</dbReference>
<protein>
    <submittedName>
        <fullName evidence="4">Transglycosylase SLT domain protein</fullName>
    </submittedName>
</protein>
<dbReference type="GO" id="GO:0004553">
    <property type="term" value="F:hydrolase activity, hydrolyzing O-glycosyl compounds"/>
    <property type="evidence" value="ECO:0007669"/>
    <property type="project" value="InterPro"/>
</dbReference>
<evidence type="ECO:0000313" key="4">
    <source>
        <dbReference type="EMBL" id="EEP68823.1"/>
    </source>
</evidence>
<proteinExistence type="inferred from homology"/>
<evidence type="ECO:0000313" key="5">
    <source>
        <dbReference type="Proteomes" id="UP000003009"/>
    </source>
</evidence>
<dbReference type="PANTHER" id="PTHR37423">
    <property type="entry name" value="SOLUBLE LYTIC MUREIN TRANSGLYCOSYLASE-RELATED"/>
    <property type="match status" value="1"/>
</dbReference>
<dbReference type="Gene3D" id="1.25.20.10">
    <property type="entry name" value="Bacterial muramidases"/>
    <property type="match status" value="2"/>
</dbReference>
<feature type="domain" description="Transglycosylase SLT" evidence="3">
    <location>
        <begin position="480"/>
        <end position="590"/>
    </location>
</feature>
<dbReference type="STRING" id="629741.GCWU000324_00727"/>
<dbReference type="InterPro" id="IPR008258">
    <property type="entry name" value="Transglycosylase_SLT_dom_1"/>
</dbReference>
<dbReference type="CDD" id="cd13401">
    <property type="entry name" value="Slt70-like"/>
    <property type="match status" value="1"/>
</dbReference>
<dbReference type="AlphaFoldDB" id="C4GF18"/>
<dbReference type="EMBL" id="ACJW02000002">
    <property type="protein sequence ID" value="EEP68823.1"/>
    <property type="molecule type" value="Genomic_DNA"/>
</dbReference>